<organism evidence="3 4">
    <name type="scientific">Gordonia otitidis (strain DSM 44809 / CCUG 52243 / JCM 12355 / NBRC 100426 / IFM 10032)</name>
    <dbReference type="NCBI Taxonomy" id="1108044"/>
    <lineage>
        <taxon>Bacteria</taxon>
        <taxon>Bacillati</taxon>
        <taxon>Actinomycetota</taxon>
        <taxon>Actinomycetes</taxon>
        <taxon>Mycobacteriales</taxon>
        <taxon>Gordoniaceae</taxon>
        <taxon>Gordonia</taxon>
    </lineage>
</organism>
<dbReference type="Pfam" id="PF02517">
    <property type="entry name" value="Rce1-like"/>
    <property type="match status" value="1"/>
</dbReference>
<feature type="domain" description="CAAX prenyl protease 2/Lysostaphin resistance protein A-like" evidence="2">
    <location>
        <begin position="142"/>
        <end position="226"/>
    </location>
</feature>
<feature type="transmembrane region" description="Helical" evidence="1">
    <location>
        <begin position="133"/>
        <end position="154"/>
    </location>
</feature>
<dbReference type="InterPro" id="IPR003675">
    <property type="entry name" value="Rce1/LyrA-like_dom"/>
</dbReference>
<gene>
    <name evidence="3" type="ORF">GOOTI_065_00640</name>
</gene>
<feature type="transmembrane region" description="Helical" evidence="1">
    <location>
        <begin position="174"/>
        <end position="207"/>
    </location>
</feature>
<dbReference type="OrthoDB" id="4407663at2"/>
<feature type="transmembrane region" description="Helical" evidence="1">
    <location>
        <begin position="60"/>
        <end position="78"/>
    </location>
</feature>
<evidence type="ECO:0000259" key="2">
    <source>
        <dbReference type="Pfam" id="PF02517"/>
    </source>
</evidence>
<evidence type="ECO:0000313" key="4">
    <source>
        <dbReference type="Proteomes" id="UP000005038"/>
    </source>
</evidence>
<feature type="transmembrane region" description="Helical" evidence="1">
    <location>
        <begin position="98"/>
        <end position="121"/>
    </location>
</feature>
<comment type="caution">
    <text evidence="3">The sequence shown here is derived from an EMBL/GenBank/DDBJ whole genome shotgun (WGS) entry which is preliminary data.</text>
</comment>
<evidence type="ECO:0000256" key="1">
    <source>
        <dbReference type="SAM" id="Phobius"/>
    </source>
</evidence>
<feature type="transmembrane region" description="Helical" evidence="1">
    <location>
        <begin position="34"/>
        <end position="53"/>
    </location>
</feature>
<dbReference type="RefSeq" id="WP_007237711.1">
    <property type="nucleotide sequence ID" value="NZ_BAFB01000065.1"/>
</dbReference>
<keyword evidence="4" id="KW-1185">Reference proteome</keyword>
<name>H5TJ01_GORO1</name>
<dbReference type="STRING" id="1108044.GOOTI_065_00640"/>
<keyword evidence="1" id="KW-1133">Transmembrane helix</keyword>
<accession>H5TJ01</accession>
<evidence type="ECO:0000313" key="3">
    <source>
        <dbReference type="EMBL" id="GAB33459.1"/>
    </source>
</evidence>
<proteinExistence type="predicted"/>
<dbReference type="GO" id="GO:0004175">
    <property type="term" value="F:endopeptidase activity"/>
    <property type="evidence" value="ECO:0007669"/>
    <property type="project" value="UniProtKB-ARBA"/>
</dbReference>
<sequence>MATTSLPPSVARLRDAVSVDRNIDAPLYSTRRRLGVLAFVLLGAALLGVSLSVTPGDTAFYPLTLGLAATWIVGAVVTGPLPAGRFSLDGSAGSVSNAVWLGVIAGAALGAVFVVGAFLTRLIPPLSDLVSQVLAFADYGSIGVVTAITLINGAAEELFFRGAVYSAVRPYHPILVSTVVYVIATLASGNVMLGFAAILLGSLCAVLRRCTGGIVAPVCTHVVWSTIVLFALPPIFN</sequence>
<keyword evidence="1" id="KW-0812">Transmembrane</keyword>
<dbReference type="AlphaFoldDB" id="H5TJ01"/>
<reference evidence="3" key="1">
    <citation type="submission" date="2012-02" db="EMBL/GenBank/DDBJ databases">
        <title>Whole genome shotgun sequence of Gordonia otitidis NBRC 100426.</title>
        <authorList>
            <person name="Yoshida I."/>
            <person name="Hosoyama A."/>
            <person name="Tsuchikane K."/>
            <person name="Katsumata H."/>
            <person name="Yamazaki S."/>
            <person name="Fujita N."/>
        </authorList>
    </citation>
    <scope>NUCLEOTIDE SEQUENCE [LARGE SCALE GENOMIC DNA]</scope>
    <source>
        <strain evidence="3">NBRC 100426</strain>
    </source>
</reference>
<dbReference type="Proteomes" id="UP000005038">
    <property type="component" value="Unassembled WGS sequence"/>
</dbReference>
<dbReference type="GO" id="GO:0080120">
    <property type="term" value="P:CAAX-box protein maturation"/>
    <property type="evidence" value="ECO:0007669"/>
    <property type="project" value="UniProtKB-ARBA"/>
</dbReference>
<feature type="transmembrane region" description="Helical" evidence="1">
    <location>
        <begin position="214"/>
        <end position="236"/>
    </location>
</feature>
<dbReference type="EMBL" id="BAFB01000065">
    <property type="protein sequence ID" value="GAB33459.1"/>
    <property type="molecule type" value="Genomic_DNA"/>
</dbReference>
<protein>
    <recommendedName>
        <fullName evidence="2">CAAX prenyl protease 2/Lysostaphin resistance protein A-like domain-containing protein</fullName>
    </recommendedName>
</protein>
<keyword evidence="1" id="KW-0472">Membrane</keyword>